<reference evidence="2 3" key="1">
    <citation type="journal article" date="2018" name="New Phytol.">
        <title>Comparative genomics and transcriptomics depict ericoid mycorrhizal fungi as versatile saprotrophs and plant mutualists.</title>
        <authorList>
            <person name="Martino E."/>
            <person name="Morin E."/>
            <person name="Grelet G.A."/>
            <person name="Kuo A."/>
            <person name="Kohler A."/>
            <person name="Daghino S."/>
            <person name="Barry K.W."/>
            <person name="Cichocki N."/>
            <person name="Clum A."/>
            <person name="Dockter R.B."/>
            <person name="Hainaut M."/>
            <person name="Kuo R.C."/>
            <person name="LaButti K."/>
            <person name="Lindahl B.D."/>
            <person name="Lindquist E.A."/>
            <person name="Lipzen A."/>
            <person name="Khouja H.R."/>
            <person name="Magnuson J."/>
            <person name="Murat C."/>
            <person name="Ohm R.A."/>
            <person name="Singer S.W."/>
            <person name="Spatafora J.W."/>
            <person name="Wang M."/>
            <person name="Veneault-Fourrey C."/>
            <person name="Henrissat B."/>
            <person name="Grigoriev I.V."/>
            <person name="Martin F.M."/>
            <person name="Perotto S."/>
        </authorList>
    </citation>
    <scope>NUCLEOTIDE SEQUENCE [LARGE SCALE GENOMIC DNA]</scope>
    <source>
        <strain evidence="2 3">ATCC 22711</strain>
    </source>
</reference>
<dbReference type="RefSeq" id="XP_024724641.1">
    <property type="nucleotide sequence ID" value="XM_024863165.1"/>
</dbReference>
<proteinExistence type="predicted"/>
<accession>A0A2T3BCJ7</accession>
<gene>
    <name evidence="2" type="ORF">M430DRAFT_149990</name>
</gene>
<dbReference type="InParanoid" id="A0A2T3BCJ7"/>
<feature type="compositionally biased region" description="Basic and acidic residues" evidence="1">
    <location>
        <begin position="199"/>
        <end position="208"/>
    </location>
</feature>
<dbReference type="GeneID" id="36571246"/>
<keyword evidence="3" id="KW-1185">Reference proteome</keyword>
<dbReference type="Proteomes" id="UP000241818">
    <property type="component" value="Unassembled WGS sequence"/>
</dbReference>
<evidence type="ECO:0000313" key="3">
    <source>
        <dbReference type="Proteomes" id="UP000241818"/>
    </source>
</evidence>
<dbReference type="OrthoDB" id="3550599at2759"/>
<evidence type="ECO:0000313" key="2">
    <source>
        <dbReference type="EMBL" id="PSS27116.1"/>
    </source>
</evidence>
<feature type="compositionally biased region" description="Polar residues" evidence="1">
    <location>
        <begin position="184"/>
        <end position="195"/>
    </location>
</feature>
<dbReference type="AlphaFoldDB" id="A0A2T3BCJ7"/>
<evidence type="ECO:0000256" key="1">
    <source>
        <dbReference type="SAM" id="MobiDB-lite"/>
    </source>
</evidence>
<organism evidence="2 3">
    <name type="scientific">Amorphotheca resinae ATCC 22711</name>
    <dbReference type="NCBI Taxonomy" id="857342"/>
    <lineage>
        <taxon>Eukaryota</taxon>
        <taxon>Fungi</taxon>
        <taxon>Dikarya</taxon>
        <taxon>Ascomycota</taxon>
        <taxon>Pezizomycotina</taxon>
        <taxon>Leotiomycetes</taxon>
        <taxon>Helotiales</taxon>
        <taxon>Amorphothecaceae</taxon>
        <taxon>Amorphotheca</taxon>
    </lineage>
</organism>
<protein>
    <submittedName>
        <fullName evidence="2">Uncharacterized protein</fullName>
    </submittedName>
</protein>
<feature type="region of interest" description="Disordered" evidence="1">
    <location>
        <begin position="136"/>
        <end position="208"/>
    </location>
</feature>
<sequence length="359" mass="40518">MDLDNIQEPTKTIRVSELNHLQRQGVEMKRSEQSGLKIAEALIAPYIERAQRPHYQTPYPPIQPTSRRIQEVDREVTVPNQIPGHPRKLENTAKGFWKIVRNDISEENADATGAAEKALGQNTETTGIPRLEMSVASSHSPDTTMAEGVSRAQDEVPTPLRPGSPARTSVSSSTTPREEVILGDSNSEEISSTTLLEPLEAKRQQRAEAYDSSALDSWLKTQSLPEPEYPPTSEELAKTQMWGHIDPRIKWPKDHSERWLTEKRKEIEARGGRKASFGRLLTAQVVKERRERGWGIHQNKDVVEDERSVEGARVLEELFGVRGIDNFEPGVRDGQLIMMERAVRENGKKKRKPRIYAVG</sequence>
<name>A0A2T3BCJ7_AMORE</name>
<feature type="compositionally biased region" description="Polar residues" evidence="1">
    <location>
        <begin position="166"/>
        <end position="175"/>
    </location>
</feature>
<dbReference type="EMBL" id="KZ679006">
    <property type="protein sequence ID" value="PSS27116.1"/>
    <property type="molecule type" value="Genomic_DNA"/>
</dbReference>
<dbReference type="STRING" id="857342.A0A2T3BCJ7"/>